<organism evidence="1 2">
    <name type="scientific">Puccinia sorghi</name>
    <dbReference type="NCBI Taxonomy" id="27349"/>
    <lineage>
        <taxon>Eukaryota</taxon>
        <taxon>Fungi</taxon>
        <taxon>Dikarya</taxon>
        <taxon>Basidiomycota</taxon>
        <taxon>Pucciniomycotina</taxon>
        <taxon>Pucciniomycetes</taxon>
        <taxon>Pucciniales</taxon>
        <taxon>Pucciniaceae</taxon>
        <taxon>Puccinia</taxon>
    </lineage>
</organism>
<evidence type="ECO:0000313" key="1">
    <source>
        <dbReference type="EMBL" id="KNZ47408.1"/>
    </source>
</evidence>
<keyword evidence="2" id="KW-1185">Reference proteome</keyword>
<comment type="caution">
    <text evidence="1">The sequence shown here is derived from an EMBL/GenBank/DDBJ whole genome shotgun (WGS) entry which is preliminary data.</text>
</comment>
<proteinExistence type="predicted"/>
<protein>
    <submittedName>
        <fullName evidence="1">Uncharacterized protein</fullName>
    </submittedName>
</protein>
<dbReference type="STRING" id="27349.A0A0L6UFU6"/>
<accession>A0A0L6UFU6</accession>
<dbReference type="EMBL" id="LAVV01011736">
    <property type="protein sequence ID" value="KNZ47408.1"/>
    <property type="molecule type" value="Genomic_DNA"/>
</dbReference>
<dbReference type="Proteomes" id="UP000037035">
    <property type="component" value="Unassembled WGS sequence"/>
</dbReference>
<name>A0A0L6UFU6_9BASI</name>
<sequence>LFLIMVKEVKADSYCCVFLYGLASYVVLAFRQLPPGPDFSLCSPKDVQTITKRLSLDPKLDCHICYPSCFTLSPVCEEDIFTRRTSAIPMLQPRAHSSRPCPPPFHPFTPCLVYHTQDFATWLKCQINSK</sequence>
<gene>
    <name evidence="1" type="ORF">VP01_6415g2</name>
</gene>
<feature type="non-terminal residue" evidence="1">
    <location>
        <position position="1"/>
    </location>
</feature>
<dbReference type="VEuPathDB" id="FungiDB:VP01_6415g2"/>
<evidence type="ECO:0000313" key="2">
    <source>
        <dbReference type="Proteomes" id="UP000037035"/>
    </source>
</evidence>
<dbReference type="AlphaFoldDB" id="A0A0L6UFU6"/>
<reference evidence="1 2" key="1">
    <citation type="submission" date="2015-08" db="EMBL/GenBank/DDBJ databases">
        <title>Next Generation Sequencing and Analysis of the Genome of Puccinia sorghi L Schw, the Causal Agent of Maize Common Rust.</title>
        <authorList>
            <person name="Rochi L."/>
            <person name="Burguener G."/>
            <person name="Darino M."/>
            <person name="Turjanski A."/>
            <person name="Kreff E."/>
            <person name="Dieguez M.J."/>
            <person name="Sacco F."/>
        </authorList>
    </citation>
    <scope>NUCLEOTIDE SEQUENCE [LARGE SCALE GENOMIC DNA]</scope>
    <source>
        <strain evidence="1 2">RO10H11247</strain>
    </source>
</reference>